<evidence type="ECO:0000313" key="2">
    <source>
        <dbReference type="Proteomes" id="UP000275078"/>
    </source>
</evidence>
<name>A0A3N4HZY8_ASCIM</name>
<dbReference type="EMBL" id="ML119725">
    <property type="protein sequence ID" value="RPA77521.1"/>
    <property type="molecule type" value="Genomic_DNA"/>
</dbReference>
<organism evidence="1 2">
    <name type="scientific">Ascobolus immersus RN42</name>
    <dbReference type="NCBI Taxonomy" id="1160509"/>
    <lineage>
        <taxon>Eukaryota</taxon>
        <taxon>Fungi</taxon>
        <taxon>Dikarya</taxon>
        <taxon>Ascomycota</taxon>
        <taxon>Pezizomycotina</taxon>
        <taxon>Pezizomycetes</taxon>
        <taxon>Pezizales</taxon>
        <taxon>Ascobolaceae</taxon>
        <taxon>Ascobolus</taxon>
    </lineage>
</organism>
<proteinExistence type="predicted"/>
<gene>
    <name evidence="1" type="ORF">BJ508DRAFT_170024</name>
</gene>
<dbReference type="AlphaFoldDB" id="A0A3N4HZY8"/>
<evidence type="ECO:0000313" key="1">
    <source>
        <dbReference type="EMBL" id="RPA77521.1"/>
    </source>
</evidence>
<accession>A0A3N4HZY8</accession>
<dbReference type="Proteomes" id="UP000275078">
    <property type="component" value="Unassembled WGS sequence"/>
</dbReference>
<keyword evidence="2" id="KW-1185">Reference proteome</keyword>
<protein>
    <submittedName>
        <fullName evidence="1">Uncharacterized protein</fullName>
    </submittedName>
</protein>
<sequence>MFFTMGVFFCGGSASCFANNFLPPVKSLDCQFALLVVETLHCRQNREGDRQPLLSLAWVEPLLSLPVFASVSHSSFPLSEIRPSLLLPIFPITISRRC</sequence>
<reference evidence="1 2" key="1">
    <citation type="journal article" date="2018" name="Nat. Ecol. Evol.">
        <title>Pezizomycetes genomes reveal the molecular basis of ectomycorrhizal truffle lifestyle.</title>
        <authorList>
            <person name="Murat C."/>
            <person name="Payen T."/>
            <person name="Noel B."/>
            <person name="Kuo A."/>
            <person name="Morin E."/>
            <person name="Chen J."/>
            <person name="Kohler A."/>
            <person name="Krizsan K."/>
            <person name="Balestrini R."/>
            <person name="Da Silva C."/>
            <person name="Montanini B."/>
            <person name="Hainaut M."/>
            <person name="Levati E."/>
            <person name="Barry K.W."/>
            <person name="Belfiori B."/>
            <person name="Cichocki N."/>
            <person name="Clum A."/>
            <person name="Dockter R.B."/>
            <person name="Fauchery L."/>
            <person name="Guy J."/>
            <person name="Iotti M."/>
            <person name="Le Tacon F."/>
            <person name="Lindquist E.A."/>
            <person name="Lipzen A."/>
            <person name="Malagnac F."/>
            <person name="Mello A."/>
            <person name="Molinier V."/>
            <person name="Miyauchi S."/>
            <person name="Poulain J."/>
            <person name="Riccioni C."/>
            <person name="Rubini A."/>
            <person name="Sitrit Y."/>
            <person name="Splivallo R."/>
            <person name="Traeger S."/>
            <person name="Wang M."/>
            <person name="Zifcakova L."/>
            <person name="Wipf D."/>
            <person name="Zambonelli A."/>
            <person name="Paolocci F."/>
            <person name="Nowrousian M."/>
            <person name="Ottonello S."/>
            <person name="Baldrian P."/>
            <person name="Spatafora J.W."/>
            <person name="Henrissat B."/>
            <person name="Nagy L.G."/>
            <person name="Aury J.M."/>
            <person name="Wincker P."/>
            <person name="Grigoriev I.V."/>
            <person name="Bonfante P."/>
            <person name="Martin F.M."/>
        </authorList>
    </citation>
    <scope>NUCLEOTIDE SEQUENCE [LARGE SCALE GENOMIC DNA]</scope>
    <source>
        <strain evidence="1 2">RN42</strain>
    </source>
</reference>